<organism evidence="1 2">
    <name type="scientific">Modicella reniformis</name>
    <dbReference type="NCBI Taxonomy" id="1440133"/>
    <lineage>
        <taxon>Eukaryota</taxon>
        <taxon>Fungi</taxon>
        <taxon>Fungi incertae sedis</taxon>
        <taxon>Mucoromycota</taxon>
        <taxon>Mortierellomycotina</taxon>
        <taxon>Mortierellomycetes</taxon>
        <taxon>Mortierellales</taxon>
        <taxon>Mortierellaceae</taxon>
        <taxon>Modicella</taxon>
    </lineage>
</organism>
<dbReference type="OrthoDB" id="2303713at2759"/>
<dbReference type="EMBL" id="JAAAHW010009932">
    <property type="protein sequence ID" value="KAF9934089.1"/>
    <property type="molecule type" value="Genomic_DNA"/>
</dbReference>
<dbReference type="AlphaFoldDB" id="A0A9P6IKR9"/>
<evidence type="ECO:0000313" key="1">
    <source>
        <dbReference type="EMBL" id="KAF9934089.1"/>
    </source>
</evidence>
<accession>A0A9P6IKR9</accession>
<gene>
    <name evidence="1" type="ORF">BGZ65_003892</name>
</gene>
<sequence length="140" mass="16187">MYHFLCPTAQRALLDVYKEMPLPSDLSQALHSGTFDDRGKFEDAIFYSFIRHKNFTLQTTNIAGSKVAPLEIHAKYTEVLTDPPPQMIENTLVRCYKHYPRFDFIYNRTFIQVSLSEFSKHNEDSADISKAFLRPTSESS</sequence>
<dbReference type="Proteomes" id="UP000749646">
    <property type="component" value="Unassembled WGS sequence"/>
</dbReference>
<keyword evidence="2" id="KW-1185">Reference proteome</keyword>
<evidence type="ECO:0000313" key="2">
    <source>
        <dbReference type="Proteomes" id="UP000749646"/>
    </source>
</evidence>
<reference evidence="1" key="1">
    <citation type="journal article" date="2020" name="Fungal Divers.">
        <title>Resolving the Mortierellaceae phylogeny through synthesis of multi-gene phylogenetics and phylogenomics.</title>
        <authorList>
            <person name="Vandepol N."/>
            <person name="Liber J."/>
            <person name="Desiro A."/>
            <person name="Na H."/>
            <person name="Kennedy M."/>
            <person name="Barry K."/>
            <person name="Grigoriev I.V."/>
            <person name="Miller A.N."/>
            <person name="O'Donnell K."/>
            <person name="Stajich J.E."/>
            <person name="Bonito G."/>
        </authorList>
    </citation>
    <scope>NUCLEOTIDE SEQUENCE</scope>
    <source>
        <strain evidence="1">MES-2147</strain>
    </source>
</reference>
<comment type="caution">
    <text evidence="1">The sequence shown here is derived from an EMBL/GenBank/DDBJ whole genome shotgun (WGS) entry which is preliminary data.</text>
</comment>
<feature type="non-terminal residue" evidence="1">
    <location>
        <position position="140"/>
    </location>
</feature>
<name>A0A9P6IKR9_9FUNG</name>
<proteinExistence type="predicted"/>
<protein>
    <submittedName>
        <fullName evidence="1">Uncharacterized protein</fullName>
    </submittedName>
</protein>